<evidence type="ECO:0000313" key="1">
    <source>
        <dbReference type="EMBL" id="CAH2272908.1"/>
    </source>
</evidence>
<name>A0AAD1RJK0_PELCU</name>
<reference evidence="1" key="1">
    <citation type="submission" date="2022-03" db="EMBL/GenBank/DDBJ databases">
        <authorList>
            <person name="Alioto T."/>
            <person name="Alioto T."/>
            <person name="Gomez Garrido J."/>
        </authorList>
    </citation>
    <scope>NUCLEOTIDE SEQUENCE</scope>
</reference>
<accession>A0AAD1RJK0</accession>
<dbReference type="AlphaFoldDB" id="A0AAD1RJK0"/>
<evidence type="ECO:0000313" key="2">
    <source>
        <dbReference type="Proteomes" id="UP001295444"/>
    </source>
</evidence>
<dbReference type="EMBL" id="OW240914">
    <property type="protein sequence ID" value="CAH2272908.1"/>
    <property type="molecule type" value="Genomic_DNA"/>
</dbReference>
<proteinExistence type="predicted"/>
<organism evidence="1 2">
    <name type="scientific">Pelobates cultripes</name>
    <name type="common">Western spadefoot toad</name>
    <dbReference type="NCBI Taxonomy" id="61616"/>
    <lineage>
        <taxon>Eukaryota</taxon>
        <taxon>Metazoa</taxon>
        <taxon>Chordata</taxon>
        <taxon>Craniata</taxon>
        <taxon>Vertebrata</taxon>
        <taxon>Euteleostomi</taxon>
        <taxon>Amphibia</taxon>
        <taxon>Batrachia</taxon>
        <taxon>Anura</taxon>
        <taxon>Pelobatoidea</taxon>
        <taxon>Pelobatidae</taxon>
        <taxon>Pelobates</taxon>
    </lineage>
</organism>
<keyword evidence="2" id="KW-1185">Reference proteome</keyword>
<protein>
    <submittedName>
        <fullName evidence="1">Uncharacterized protein</fullName>
    </submittedName>
</protein>
<gene>
    <name evidence="1" type="ORF">PECUL_23A055314</name>
</gene>
<sequence>MPIVCFARGQHTDAPLTQSLTSSRCVFHISKQLKLTELSTQGRRSIISAHKMVVTPSSEATSESDSLNYLPDEGPFAEKYLHTILQALCITIQVDFKKIIADFDKDITEQGHRTSQFEHKQINFLQQTMKW</sequence>
<dbReference type="Proteomes" id="UP001295444">
    <property type="component" value="Chromosome 03"/>
</dbReference>